<dbReference type="Pfam" id="PF07729">
    <property type="entry name" value="FCD"/>
    <property type="match status" value="1"/>
</dbReference>
<dbReference type="PROSITE" id="PS50949">
    <property type="entry name" value="HTH_GNTR"/>
    <property type="match status" value="1"/>
</dbReference>
<dbReference type="RefSeq" id="WP_128355849.1">
    <property type="nucleotide sequence ID" value="NZ_CP022987.1"/>
</dbReference>
<dbReference type="SMART" id="SM00345">
    <property type="entry name" value="HTH_GNTR"/>
    <property type="match status" value="1"/>
</dbReference>
<reference evidence="5 6" key="1">
    <citation type="submission" date="2017-08" db="EMBL/GenBank/DDBJ databases">
        <authorList>
            <person name="Park S.-J."/>
            <person name="Kim H."/>
        </authorList>
    </citation>
    <scope>NUCLEOTIDE SEQUENCE [LARGE SCALE GENOMIC DNA]</scope>
    <source>
        <strain evidence="6">ye3</strain>
    </source>
</reference>
<dbReference type="SMART" id="SM00895">
    <property type="entry name" value="FCD"/>
    <property type="match status" value="1"/>
</dbReference>
<keyword evidence="1" id="KW-0805">Transcription regulation</keyword>
<dbReference type="CDD" id="cd07377">
    <property type="entry name" value="WHTH_GntR"/>
    <property type="match status" value="1"/>
</dbReference>
<accession>A0A410GEX9</accession>
<dbReference type="InterPro" id="IPR008920">
    <property type="entry name" value="TF_FadR/GntR_C"/>
</dbReference>
<keyword evidence="3" id="KW-0804">Transcription</keyword>
<dbReference type="AlphaFoldDB" id="A0A410GEX9"/>
<dbReference type="SUPFAM" id="SSF48008">
    <property type="entry name" value="GntR ligand-binding domain-like"/>
    <property type="match status" value="1"/>
</dbReference>
<proteinExistence type="predicted"/>
<dbReference type="GO" id="GO:0003700">
    <property type="term" value="F:DNA-binding transcription factor activity"/>
    <property type="evidence" value="ECO:0007669"/>
    <property type="project" value="InterPro"/>
</dbReference>
<protein>
    <submittedName>
        <fullName evidence="5">GntR family transcriptional regulator</fullName>
    </submittedName>
</protein>
<dbReference type="GO" id="GO:0003677">
    <property type="term" value="F:DNA binding"/>
    <property type="evidence" value="ECO:0007669"/>
    <property type="project" value="UniProtKB-KW"/>
</dbReference>
<dbReference type="InterPro" id="IPR011711">
    <property type="entry name" value="GntR_C"/>
</dbReference>
<evidence type="ECO:0000313" key="5">
    <source>
        <dbReference type="EMBL" id="QAA94853.1"/>
    </source>
</evidence>
<dbReference type="InterPro" id="IPR000524">
    <property type="entry name" value="Tscrpt_reg_HTH_GntR"/>
</dbReference>
<evidence type="ECO:0000313" key="6">
    <source>
        <dbReference type="Proteomes" id="UP000283474"/>
    </source>
</evidence>
<dbReference type="Gene3D" id="1.10.10.10">
    <property type="entry name" value="Winged helix-like DNA-binding domain superfamily/Winged helix DNA-binding domain"/>
    <property type="match status" value="1"/>
</dbReference>
<dbReference type="OrthoDB" id="8640050at2"/>
<organism evidence="5 6">
    <name type="scientific">Pollutimonas thiosulfatoxidans</name>
    <dbReference type="NCBI Taxonomy" id="2028345"/>
    <lineage>
        <taxon>Bacteria</taxon>
        <taxon>Pseudomonadati</taxon>
        <taxon>Pseudomonadota</taxon>
        <taxon>Betaproteobacteria</taxon>
        <taxon>Burkholderiales</taxon>
        <taxon>Alcaligenaceae</taxon>
        <taxon>Pollutimonas</taxon>
    </lineage>
</organism>
<evidence type="ECO:0000256" key="3">
    <source>
        <dbReference type="ARBA" id="ARBA00023163"/>
    </source>
</evidence>
<evidence type="ECO:0000256" key="2">
    <source>
        <dbReference type="ARBA" id="ARBA00023125"/>
    </source>
</evidence>
<dbReference type="Gene3D" id="1.20.120.530">
    <property type="entry name" value="GntR ligand-binding domain-like"/>
    <property type="match status" value="1"/>
</dbReference>
<name>A0A410GEX9_9BURK</name>
<dbReference type="KEGG" id="pus:CKA81_14090"/>
<evidence type="ECO:0000256" key="1">
    <source>
        <dbReference type="ARBA" id="ARBA00023015"/>
    </source>
</evidence>
<sequence length="236" mass="26825">MASSSRATSATPAVTPLRKVAVKSTDRPDVLAILRERIARYELPPGSKLNEYELAKEFDVPRTRIRDVFTALEQRGLIERIPNRGAMVARLEPQQVFHIYDMREVLEGLCARLACQNADPASWQDLLDQFSGPVEVAVKNGDFEAYTEIYDSFRRRCIEAAANPVLAQALDNIYEKTQVLIRRIIILPGRGEIGVREHRAVLEAMRRGDCDAAEQLRRANIRNAKKFLARYIKYVL</sequence>
<keyword evidence="6" id="KW-1185">Reference proteome</keyword>
<dbReference type="Pfam" id="PF00392">
    <property type="entry name" value="GntR"/>
    <property type="match status" value="1"/>
</dbReference>
<dbReference type="InterPro" id="IPR036390">
    <property type="entry name" value="WH_DNA-bd_sf"/>
</dbReference>
<feature type="domain" description="HTH gntR-type" evidence="4">
    <location>
        <begin position="24"/>
        <end position="91"/>
    </location>
</feature>
<evidence type="ECO:0000259" key="4">
    <source>
        <dbReference type="PROSITE" id="PS50949"/>
    </source>
</evidence>
<dbReference type="PANTHER" id="PTHR43537:SF49">
    <property type="entry name" value="TRANSCRIPTIONAL REGULATORY PROTEIN"/>
    <property type="match status" value="1"/>
</dbReference>
<dbReference type="SUPFAM" id="SSF46785">
    <property type="entry name" value="Winged helix' DNA-binding domain"/>
    <property type="match status" value="1"/>
</dbReference>
<dbReference type="EMBL" id="CP022987">
    <property type="protein sequence ID" value="QAA94853.1"/>
    <property type="molecule type" value="Genomic_DNA"/>
</dbReference>
<dbReference type="PANTHER" id="PTHR43537">
    <property type="entry name" value="TRANSCRIPTIONAL REGULATOR, GNTR FAMILY"/>
    <property type="match status" value="1"/>
</dbReference>
<keyword evidence="2" id="KW-0238">DNA-binding</keyword>
<dbReference type="InterPro" id="IPR036388">
    <property type="entry name" value="WH-like_DNA-bd_sf"/>
</dbReference>
<gene>
    <name evidence="5" type="ORF">CKA81_14090</name>
</gene>
<dbReference type="Proteomes" id="UP000283474">
    <property type="component" value="Chromosome"/>
</dbReference>